<gene>
    <name evidence="1" type="ORF">SAMN04489742_2341</name>
</gene>
<sequence length="205" mass="21640">MMLAAAALLAGCSGNSPEPAPTPTATPTCPAVDPASVQAEPIGQGSAAQVAANVLASYTAWANAGTELAASPAWSGPALPASCAEDLAQLHRDAYANTLFVTRSDVAWEAYYDEQRDLNKLNIALALEAGHSTNGEYELMTMKEHSSTDAGTFLKFDAAYIPPRGEGFPPVSAETVKPQEWYVALVPWDGFMIIDYIELKDSADS</sequence>
<dbReference type="Proteomes" id="UP000181917">
    <property type="component" value="Unassembled WGS sequence"/>
</dbReference>
<evidence type="ECO:0000313" key="1">
    <source>
        <dbReference type="EMBL" id="SDQ73380.1"/>
    </source>
</evidence>
<organism evidence="1 2">
    <name type="scientific">Crystallibacter crystallopoietes</name>
    <dbReference type="NCBI Taxonomy" id="37928"/>
    <lineage>
        <taxon>Bacteria</taxon>
        <taxon>Bacillati</taxon>
        <taxon>Actinomycetota</taxon>
        <taxon>Actinomycetes</taxon>
        <taxon>Micrococcales</taxon>
        <taxon>Micrococcaceae</taxon>
        <taxon>Crystallibacter</taxon>
    </lineage>
</organism>
<protein>
    <submittedName>
        <fullName evidence="1">Uncharacterized protein</fullName>
    </submittedName>
</protein>
<accession>A0A1H1DAF0</accession>
<proteinExistence type="predicted"/>
<dbReference type="KEGG" id="acry:AC20117_05715"/>
<dbReference type="AlphaFoldDB" id="A0A1H1DAF0"/>
<reference evidence="1 2" key="1">
    <citation type="submission" date="2016-10" db="EMBL/GenBank/DDBJ databases">
        <authorList>
            <person name="de Groot N.N."/>
        </authorList>
    </citation>
    <scope>NUCLEOTIDE SEQUENCE [LARGE SCALE GENOMIC DNA]</scope>
    <source>
        <strain evidence="1 2">DSM 20117</strain>
    </source>
</reference>
<evidence type="ECO:0000313" key="2">
    <source>
        <dbReference type="Proteomes" id="UP000181917"/>
    </source>
</evidence>
<name>A0A1H1DAF0_9MICC</name>
<dbReference type="EMBL" id="FNKH01000002">
    <property type="protein sequence ID" value="SDQ73380.1"/>
    <property type="molecule type" value="Genomic_DNA"/>
</dbReference>
<keyword evidence="2" id="KW-1185">Reference proteome</keyword>